<protein>
    <submittedName>
        <fullName evidence="1">Beta galactosidase 1</fullName>
    </submittedName>
</protein>
<reference evidence="2" key="1">
    <citation type="journal article" date="2019" name="Curr. Biol.">
        <title>Genome Sequence of Striga asiatica Provides Insight into the Evolution of Plant Parasitism.</title>
        <authorList>
            <person name="Yoshida S."/>
            <person name="Kim S."/>
            <person name="Wafula E.K."/>
            <person name="Tanskanen J."/>
            <person name="Kim Y.M."/>
            <person name="Honaas L."/>
            <person name="Yang Z."/>
            <person name="Spallek T."/>
            <person name="Conn C.E."/>
            <person name="Ichihashi Y."/>
            <person name="Cheong K."/>
            <person name="Cui S."/>
            <person name="Der J.P."/>
            <person name="Gundlach H."/>
            <person name="Jiao Y."/>
            <person name="Hori C."/>
            <person name="Ishida J.K."/>
            <person name="Kasahara H."/>
            <person name="Kiba T."/>
            <person name="Kim M.S."/>
            <person name="Koo N."/>
            <person name="Laohavisit A."/>
            <person name="Lee Y.H."/>
            <person name="Lumba S."/>
            <person name="McCourt P."/>
            <person name="Mortimer J.C."/>
            <person name="Mutuku J.M."/>
            <person name="Nomura T."/>
            <person name="Sasaki-Sekimoto Y."/>
            <person name="Seto Y."/>
            <person name="Wang Y."/>
            <person name="Wakatake T."/>
            <person name="Sakakibara H."/>
            <person name="Demura T."/>
            <person name="Yamaguchi S."/>
            <person name="Yoneyama K."/>
            <person name="Manabe R.I."/>
            <person name="Nelson D.C."/>
            <person name="Schulman A.H."/>
            <person name="Timko M.P."/>
            <person name="dePamphilis C.W."/>
            <person name="Choi D."/>
            <person name="Shirasu K."/>
        </authorList>
    </citation>
    <scope>NUCLEOTIDE SEQUENCE [LARGE SCALE GENOMIC DNA]</scope>
    <source>
        <strain evidence="2">cv. UVA1</strain>
    </source>
</reference>
<dbReference type="EMBL" id="BKCP01004627">
    <property type="protein sequence ID" value="GER32642.1"/>
    <property type="molecule type" value="Genomic_DNA"/>
</dbReference>
<dbReference type="AlphaFoldDB" id="A0A5A7PJ38"/>
<organism evidence="1 2">
    <name type="scientific">Striga asiatica</name>
    <name type="common">Asiatic witchweed</name>
    <name type="synonym">Buchnera asiatica</name>
    <dbReference type="NCBI Taxonomy" id="4170"/>
    <lineage>
        <taxon>Eukaryota</taxon>
        <taxon>Viridiplantae</taxon>
        <taxon>Streptophyta</taxon>
        <taxon>Embryophyta</taxon>
        <taxon>Tracheophyta</taxon>
        <taxon>Spermatophyta</taxon>
        <taxon>Magnoliopsida</taxon>
        <taxon>eudicotyledons</taxon>
        <taxon>Gunneridae</taxon>
        <taxon>Pentapetalae</taxon>
        <taxon>asterids</taxon>
        <taxon>lamiids</taxon>
        <taxon>Lamiales</taxon>
        <taxon>Orobanchaceae</taxon>
        <taxon>Buchnereae</taxon>
        <taxon>Striga</taxon>
    </lineage>
</organism>
<evidence type="ECO:0000313" key="1">
    <source>
        <dbReference type="EMBL" id="GER32642.1"/>
    </source>
</evidence>
<proteinExistence type="predicted"/>
<name>A0A5A7PJ38_STRAF</name>
<comment type="caution">
    <text evidence="1">The sequence shown here is derived from an EMBL/GenBank/DDBJ whole genome shotgun (WGS) entry which is preliminary data.</text>
</comment>
<dbReference type="Proteomes" id="UP000325081">
    <property type="component" value="Unassembled WGS sequence"/>
</dbReference>
<gene>
    <name evidence="1" type="ORF">STAS_08723</name>
</gene>
<evidence type="ECO:0000313" key="2">
    <source>
        <dbReference type="Proteomes" id="UP000325081"/>
    </source>
</evidence>
<sequence>MSLLRVREYSILCKSVRLLSGGTSPLAFSSGSGRPGQIVILGWASTSLSVFKWISSVAVAMAGGSWRELSCRRRVGLGSVLFSGTGVKQTLPALPEVVVPGAGIEVCVLN</sequence>
<keyword evidence="2" id="KW-1185">Reference proteome</keyword>
<accession>A0A5A7PJ38</accession>